<feature type="domain" description="RanBP2-type" evidence="13">
    <location>
        <begin position="529"/>
        <end position="558"/>
    </location>
</feature>
<dbReference type="SUPFAM" id="SSF52540">
    <property type="entry name" value="P-loop containing nucleoside triphosphate hydrolases"/>
    <property type="match status" value="1"/>
</dbReference>
<feature type="region of interest" description="Disordered" evidence="11">
    <location>
        <begin position="554"/>
        <end position="587"/>
    </location>
</feature>
<feature type="compositionally biased region" description="Gly residues" evidence="11">
    <location>
        <begin position="494"/>
        <end position="511"/>
    </location>
</feature>
<keyword evidence="4 9" id="KW-0863">Zinc-finger</keyword>
<evidence type="ECO:0000259" key="16">
    <source>
        <dbReference type="PROSITE" id="PS51195"/>
    </source>
</evidence>
<protein>
    <recommendedName>
        <fullName evidence="1">RNA helicase</fullName>
        <ecNumber evidence="1">3.6.4.13</ecNumber>
    </recommendedName>
</protein>
<dbReference type="InterPro" id="IPR014014">
    <property type="entry name" value="RNA_helicase_DEAD_Q_motif"/>
</dbReference>
<dbReference type="PANTHER" id="PTHR47958">
    <property type="entry name" value="ATP-DEPENDENT RNA HELICASE DBP3"/>
    <property type="match status" value="1"/>
</dbReference>
<dbReference type="CDD" id="cd18787">
    <property type="entry name" value="SF2_C_DEAD"/>
    <property type="match status" value="1"/>
</dbReference>
<keyword evidence="5" id="KW-0378">Hydrolase</keyword>
<dbReference type="Pfam" id="PF00270">
    <property type="entry name" value="DEAD"/>
    <property type="match status" value="1"/>
</dbReference>
<dbReference type="PROSITE" id="PS51195">
    <property type="entry name" value="Q_MOTIF"/>
    <property type="match status" value="1"/>
</dbReference>
<accession>A0ABN9RTA6</accession>
<evidence type="ECO:0000313" key="17">
    <source>
        <dbReference type="EMBL" id="CAK0822542.1"/>
    </source>
</evidence>
<keyword evidence="3" id="KW-0547">Nucleotide-binding</keyword>
<keyword evidence="8" id="KW-0067">ATP-binding</keyword>
<organism evidence="17 18">
    <name type="scientific">Prorocentrum cordatum</name>
    <dbReference type="NCBI Taxonomy" id="2364126"/>
    <lineage>
        <taxon>Eukaryota</taxon>
        <taxon>Sar</taxon>
        <taxon>Alveolata</taxon>
        <taxon>Dinophyceae</taxon>
        <taxon>Prorocentrales</taxon>
        <taxon>Prorocentraceae</taxon>
        <taxon>Prorocentrum</taxon>
    </lineage>
</organism>
<comment type="caution">
    <text evidence="17">The sequence shown here is derived from an EMBL/GenBank/DDBJ whole genome shotgun (WGS) entry which is preliminary data.</text>
</comment>
<dbReference type="InterPro" id="IPR044742">
    <property type="entry name" value="DEAD/DEAH_RhlB"/>
</dbReference>
<name>A0ABN9RTA6_9DINO</name>
<feature type="domain" description="Helicase ATP-binding" evidence="14">
    <location>
        <begin position="147"/>
        <end position="319"/>
    </location>
</feature>
<feature type="short sequence motif" description="Q motif" evidence="10">
    <location>
        <begin position="116"/>
        <end position="144"/>
    </location>
</feature>
<evidence type="ECO:0000256" key="1">
    <source>
        <dbReference type="ARBA" id="ARBA00012552"/>
    </source>
</evidence>
<dbReference type="CDD" id="cd00201">
    <property type="entry name" value="WW"/>
    <property type="match status" value="1"/>
</dbReference>
<dbReference type="PROSITE" id="PS51192">
    <property type="entry name" value="HELICASE_ATP_BIND_1"/>
    <property type="match status" value="1"/>
</dbReference>
<evidence type="ECO:0000259" key="14">
    <source>
        <dbReference type="PROSITE" id="PS51192"/>
    </source>
</evidence>
<reference evidence="17" key="1">
    <citation type="submission" date="2023-10" db="EMBL/GenBank/DDBJ databases">
        <authorList>
            <person name="Chen Y."/>
            <person name="Shah S."/>
            <person name="Dougan E. K."/>
            <person name="Thang M."/>
            <person name="Chan C."/>
        </authorList>
    </citation>
    <scope>NUCLEOTIDE SEQUENCE [LARGE SCALE GENOMIC DNA]</scope>
</reference>
<feature type="compositionally biased region" description="Gly residues" evidence="11">
    <location>
        <begin position="558"/>
        <end position="568"/>
    </location>
</feature>
<dbReference type="Gene3D" id="4.10.1060.10">
    <property type="entry name" value="Zinc finger, RanBP2-type"/>
    <property type="match status" value="1"/>
</dbReference>
<dbReference type="InterPro" id="IPR036020">
    <property type="entry name" value="WW_dom_sf"/>
</dbReference>
<dbReference type="InterPro" id="IPR001876">
    <property type="entry name" value="Znf_RanBP2"/>
</dbReference>
<evidence type="ECO:0000256" key="7">
    <source>
        <dbReference type="ARBA" id="ARBA00022833"/>
    </source>
</evidence>
<dbReference type="Gene3D" id="2.20.70.10">
    <property type="match status" value="1"/>
</dbReference>
<evidence type="ECO:0000256" key="8">
    <source>
        <dbReference type="ARBA" id="ARBA00022840"/>
    </source>
</evidence>
<dbReference type="EMBL" id="CAUYUJ010007991">
    <property type="protein sequence ID" value="CAK0822542.1"/>
    <property type="molecule type" value="Genomic_DNA"/>
</dbReference>
<dbReference type="CDD" id="cd00268">
    <property type="entry name" value="DEADc"/>
    <property type="match status" value="1"/>
</dbReference>
<dbReference type="InterPro" id="IPR036443">
    <property type="entry name" value="Znf_RanBP2_sf"/>
</dbReference>
<feature type="compositionally biased region" description="Gly residues" evidence="11">
    <location>
        <begin position="578"/>
        <end position="587"/>
    </location>
</feature>
<dbReference type="PROSITE" id="PS50020">
    <property type="entry name" value="WW_DOMAIN_2"/>
    <property type="match status" value="1"/>
</dbReference>
<dbReference type="SUPFAM" id="SSF90209">
    <property type="entry name" value="Ran binding protein zinc finger-like"/>
    <property type="match status" value="1"/>
</dbReference>
<dbReference type="SUPFAM" id="SSF51045">
    <property type="entry name" value="WW domain"/>
    <property type="match status" value="1"/>
</dbReference>
<feature type="domain" description="DEAD-box RNA helicase Q" evidence="16">
    <location>
        <begin position="116"/>
        <end position="144"/>
    </location>
</feature>
<sequence length="587" mass="62303">MAAPVQISTEWWMAMAENGMPYFHNTTTKETSWIAPMISAEATIATATTNYDQATKDAESASIMTTAAQHAGLSSGLGQSHQQQSAAMQMMMHAAPPTSKNEITATGNGYIPAPWVRFEDVKIDPALLQPMLKAGFATPTAIQSYSWAIGCEGRDMIGVAKTGSGKTLGFLLPAFARILRERMSGGILMLVMAPTRELAVQIDQDAKKFLGHAGVQTALAYGGAPKRDQLADIRRGAQLLTATPGRLNDFLESRTVSLDRCGYVCMDEADRMLDMGFEPQVRKILACCPRQRQTYMFTATWPKEVRNLAADFMRDPVEIRVGDADALQANTAIDQKVQICRDAREKEDSLIRLVRGCPDQVIVFVATKRMCEQLANSIRRAGARVESIHGDRDQQSRDRALGSFKAGESKVLVATDVAGRGLDVKTIRLVVNFDPANNAEDYVHRIGRTARAGMTGTSVTLLLPNEGKKAADIVAVMKKSGKEVPADLEDMASRGGGGSKGGRYSSGGGGGKGGGGGGYGGGGGGDGGRPGDWTCPGCGANVFASKDACFKCGERKSGGGGGYGGGGRGRSRSRSRGRGGGGGNRRW</sequence>
<gene>
    <name evidence="17" type="ORF">PCOR1329_LOCUS23537</name>
</gene>
<dbReference type="Proteomes" id="UP001189429">
    <property type="component" value="Unassembled WGS sequence"/>
</dbReference>
<dbReference type="SMART" id="SM00487">
    <property type="entry name" value="DEXDc"/>
    <property type="match status" value="1"/>
</dbReference>
<dbReference type="InterPro" id="IPR014001">
    <property type="entry name" value="Helicase_ATP-bd"/>
</dbReference>
<dbReference type="InterPro" id="IPR011545">
    <property type="entry name" value="DEAD/DEAH_box_helicase_dom"/>
</dbReference>
<evidence type="ECO:0000256" key="9">
    <source>
        <dbReference type="PROSITE-ProRule" id="PRU00322"/>
    </source>
</evidence>
<dbReference type="Gene3D" id="3.40.50.300">
    <property type="entry name" value="P-loop containing nucleotide triphosphate hydrolases"/>
    <property type="match status" value="2"/>
</dbReference>
<dbReference type="Pfam" id="PF00271">
    <property type="entry name" value="Helicase_C"/>
    <property type="match status" value="1"/>
</dbReference>
<evidence type="ECO:0000259" key="13">
    <source>
        <dbReference type="PROSITE" id="PS50199"/>
    </source>
</evidence>
<evidence type="ECO:0000259" key="12">
    <source>
        <dbReference type="PROSITE" id="PS50020"/>
    </source>
</evidence>
<dbReference type="InterPro" id="IPR001650">
    <property type="entry name" value="Helicase_C-like"/>
</dbReference>
<feature type="domain" description="WW" evidence="12">
    <location>
        <begin position="5"/>
        <end position="38"/>
    </location>
</feature>
<keyword evidence="2" id="KW-0479">Metal-binding</keyword>
<feature type="region of interest" description="Disordered" evidence="11">
    <location>
        <begin position="485"/>
        <end position="511"/>
    </location>
</feature>
<keyword evidence="7" id="KW-0862">Zinc</keyword>
<dbReference type="InterPro" id="IPR001202">
    <property type="entry name" value="WW_dom"/>
</dbReference>
<keyword evidence="18" id="KW-1185">Reference proteome</keyword>
<evidence type="ECO:0000256" key="6">
    <source>
        <dbReference type="ARBA" id="ARBA00022806"/>
    </source>
</evidence>
<dbReference type="PROSITE" id="PS51194">
    <property type="entry name" value="HELICASE_CTER"/>
    <property type="match status" value="1"/>
</dbReference>
<evidence type="ECO:0000313" key="18">
    <source>
        <dbReference type="Proteomes" id="UP001189429"/>
    </source>
</evidence>
<evidence type="ECO:0000259" key="15">
    <source>
        <dbReference type="PROSITE" id="PS51194"/>
    </source>
</evidence>
<keyword evidence="6" id="KW-0347">Helicase</keyword>
<evidence type="ECO:0000256" key="2">
    <source>
        <dbReference type="ARBA" id="ARBA00022723"/>
    </source>
</evidence>
<dbReference type="InterPro" id="IPR027417">
    <property type="entry name" value="P-loop_NTPase"/>
</dbReference>
<evidence type="ECO:0000256" key="4">
    <source>
        <dbReference type="ARBA" id="ARBA00022771"/>
    </source>
</evidence>
<evidence type="ECO:0000256" key="10">
    <source>
        <dbReference type="PROSITE-ProRule" id="PRU00552"/>
    </source>
</evidence>
<dbReference type="SMART" id="SM00490">
    <property type="entry name" value="HELICc"/>
    <property type="match status" value="1"/>
</dbReference>
<evidence type="ECO:0000256" key="3">
    <source>
        <dbReference type="ARBA" id="ARBA00022741"/>
    </source>
</evidence>
<proteinExistence type="predicted"/>
<dbReference type="PROSITE" id="PS50199">
    <property type="entry name" value="ZF_RANBP2_2"/>
    <property type="match status" value="1"/>
</dbReference>
<evidence type="ECO:0000256" key="5">
    <source>
        <dbReference type="ARBA" id="ARBA00022801"/>
    </source>
</evidence>
<feature type="domain" description="Helicase C-terminal" evidence="15">
    <location>
        <begin position="349"/>
        <end position="492"/>
    </location>
</feature>
<evidence type="ECO:0000256" key="11">
    <source>
        <dbReference type="SAM" id="MobiDB-lite"/>
    </source>
</evidence>
<dbReference type="EC" id="3.6.4.13" evidence="1"/>